<keyword evidence="1" id="KW-0472">Membrane</keyword>
<protein>
    <submittedName>
        <fullName evidence="2">Uncharacterized protein</fullName>
    </submittedName>
</protein>
<reference evidence="2 3" key="1">
    <citation type="submission" date="2007-06" db="EMBL/GenBank/DDBJ databases">
        <title>The Genome Sequence of Coccidioides posadasii RMSCC_3488.</title>
        <authorList>
            <consortium name="Coccidioides Genome Resources Consortium"/>
            <consortium name="The Broad Institute Genome Sequencing Platform"/>
            <person name="Henn M.R."/>
            <person name="Sykes S."/>
            <person name="Young S."/>
            <person name="Jaffe D."/>
            <person name="Berlin A."/>
            <person name="Alvarez P."/>
            <person name="Butler J."/>
            <person name="Gnerre S."/>
            <person name="Grabherr M."/>
            <person name="Mauceli E."/>
            <person name="Brockman W."/>
            <person name="Kodira C."/>
            <person name="Alvarado L."/>
            <person name="Zeng Q."/>
            <person name="Crawford M."/>
            <person name="Antoine C."/>
            <person name="Devon K."/>
            <person name="Galgiani J."/>
            <person name="Orsborn K."/>
            <person name="Lewis M.L."/>
            <person name="Nusbaum C."/>
            <person name="Galagan J."/>
            <person name="Birren B."/>
        </authorList>
    </citation>
    <scope>NUCLEOTIDE SEQUENCE [LARGE SCALE GENOMIC DNA]</scope>
    <source>
        <strain evidence="2 3">RMSCC 3488</strain>
    </source>
</reference>
<gene>
    <name evidence="2" type="ORF">CPAG_05387</name>
</gene>
<evidence type="ECO:0000313" key="3">
    <source>
        <dbReference type="Proteomes" id="UP000054567"/>
    </source>
</evidence>
<evidence type="ECO:0000313" key="2">
    <source>
        <dbReference type="EMBL" id="KMM69064.1"/>
    </source>
</evidence>
<keyword evidence="1" id="KW-0812">Transmembrane</keyword>
<sequence>MGLIQLLLGVGAVLLLLKLGDIKALSQGKIVFGGELALIIIFILAGSAAFIPADRDNIALAFAPFIVRSSWVRVMRHDQDPGKAGHREGQNEKLSMYVLSCTRDAQKSYKSDS</sequence>
<reference evidence="3" key="2">
    <citation type="journal article" date="2009" name="Genome Res.">
        <title>Comparative genomic analyses of the human fungal pathogens Coccidioides and their relatives.</title>
        <authorList>
            <person name="Sharpton T.J."/>
            <person name="Stajich J.E."/>
            <person name="Rounsley S.D."/>
            <person name="Gardner M.J."/>
            <person name="Wortman J.R."/>
            <person name="Jordar V.S."/>
            <person name="Maiti R."/>
            <person name="Kodira C.D."/>
            <person name="Neafsey D.E."/>
            <person name="Zeng Q."/>
            <person name="Hung C.-Y."/>
            <person name="McMahan C."/>
            <person name="Muszewska A."/>
            <person name="Grynberg M."/>
            <person name="Mandel M.A."/>
            <person name="Kellner E.M."/>
            <person name="Barker B.M."/>
            <person name="Galgiani J.N."/>
            <person name="Orbach M.J."/>
            <person name="Kirkland T.N."/>
            <person name="Cole G.T."/>
            <person name="Henn M.R."/>
            <person name="Birren B.W."/>
            <person name="Taylor J.W."/>
        </authorList>
    </citation>
    <scope>NUCLEOTIDE SEQUENCE [LARGE SCALE GENOMIC DNA]</scope>
    <source>
        <strain evidence="3">RMSCC 3488</strain>
    </source>
</reference>
<dbReference type="VEuPathDB" id="FungiDB:CPAG_05387"/>
<dbReference type="Proteomes" id="UP000054567">
    <property type="component" value="Unassembled WGS sequence"/>
</dbReference>
<organism evidence="2 3">
    <name type="scientific">Coccidioides posadasii RMSCC 3488</name>
    <dbReference type="NCBI Taxonomy" id="454284"/>
    <lineage>
        <taxon>Eukaryota</taxon>
        <taxon>Fungi</taxon>
        <taxon>Dikarya</taxon>
        <taxon>Ascomycota</taxon>
        <taxon>Pezizomycotina</taxon>
        <taxon>Eurotiomycetes</taxon>
        <taxon>Eurotiomycetidae</taxon>
        <taxon>Onygenales</taxon>
        <taxon>Onygenaceae</taxon>
        <taxon>Coccidioides</taxon>
    </lineage>
</organism>
<dbReference type="EMBL" id="DS268111">
    <property type="protein sequence ID" value="KMM69064.1"/>
    <property type="molecule type" value="Genomic_DNA"/>
</dbReference>
<proteinExistence type="predicted"/>
<accession>A0A0J6FJP0</accession>
<feature type="transmembrane region" description="Helical" evidence="1">
    <location>
        <begin position="30"/>
        <end position="51"/>
    </location>
</feature>
<dbReference type="AlphaFoldDB" id="A0A0J6FJP0"/>
<reference evidence="3" key="3">
    <citation type="journal article" date="2010" name="Genome Res.">
        <title>Population genomic sequencing of Coccidioides fungi reveals recent hybridization and transposon control.</title>
        <authorList>
            <person name="Neafsey D.E."/>
            <person name="Barker B.M."/>
            <person name="Sharpton T.J."/>
            <person name="Stajich J.E."/>
            <person name="Park D.J."/>
            <person name="Whiston E."/>
            <person name="Hung C.-Y."/>
            <person name="McMahan C."/>
            <person name="White J."/>
            <person name="Sykes S."/>
            <person name="Heiman D."/>
            <person name="Young S."/>
            <person name="Zeng Q."/>
            <person name="Abouelleil A."/>
            <person name="Aftuck L."/>
            <person name="Bessette D."/>
            <person name="Brown A."/>
            <person name="FitzGerald M."/>
            <person name="Lui A."/>
            <person name="Macdonald J.P."/>
            <person name="Priest M."/>
            <person name="Orbach M.J."/>
            <person name="Galgiani J.N."/>
            <person name="Kirkland T.N."/>
            <person name="Cole G.T."/>
            <person name="Birren B.W."/>
            <person name="Henn M.R."/>
            <person name="Taylor J.W."/>
            <person name="Rounsley S.D."/>
        </authorList>
    </citation>
    <scope>NUCLEOTIDE SEQUENCE [LARGE SCALE GENOMIC DNA]</scope>
    <source>
        <strain evidence="3">RMSCC 3488</strain>
    </source>
</reference>
<name>A0A0J6FJP0_COCPO</name>
<keyword evidence="1" id="KW-1133">Transmembrane helix</keyword>
<evidence type="ECO:0000256" key="1">
    <source>
        <dbReference type="SAM" id="Phobius"/>
    </source>
</evidence>